<evidence type="ECO:0000313" key="3">
    <source>
        <dbReference type="Proteomes" id="UP001159363"/>
    </source>
</evidence>
<evidence type="ECO:0000256" key="1">
    <source>
        <dbReference type="SAM" id="MobiDB-lite"/>
    </source>
</evidence>
<evidence type="ECO:0000313" key="2">
    <source>
        <dbReference type="EMBL" id="KAJ8877385.1"/>
    </source>
</evidence>
<comment type="caution">
    <text evidence="2">The sequence shown here is derived from an EMBL/GenBank/DDBJ whole genome shotgun (WGS) entry which is preliminary data.</text>
</comment>
<accession>A0ABQ9GZE1</accession>
<reference evidence="2 3" key="1">
    <citation type="submission" date="2023-02" db="EMBL/GenBank/DDBJ databases">
        <title>LHISI_Scaffold_Assembly.</title>
        <authorList>
            <person name="Stuart O.P."/>
            <person name="Cleave R."/>
            <person name="Magrath M.J.L."/>
            <person name="Mikheyev A.S."/>
        </authorList>
    </citation>
    <scope>NUCLEOTIDE SEQUENCE [LARGE SCALE GENOMIC DNA]</scope>
    <source>
        <strain evidence="2">Daus_M_001</strain>
        <tissue evidence="2">Leg muscle</tissue>
    </source>
</reference>
<dbReference type="EMBL" id="JARBHB010000008">
    <property type="protein sequence ID" value="KAJ8877385.1"/>
    <property type="molecule type" value="Genomic_DNA"/>
</dbReference>
<dbReference type="Proteomes" id="UP001159363">
    <property type="component" value="Chromosome 7"/>
</dbReference>
<organism evidence="2 3">
    <name type="scientific">Dryococelus australis</name>
    <dbReference type="NCBI Taxonomy" id="614101"/>
    <lineage>
        <taxon>Eukaryota</taxon>
        <taxon>Metazoa</taxon>
        <taxon>Ecdysozoa</taxon>
        <taxon>Arthropoda</taxon>
        <taxon>Hexapoda</taxon>
        <taxon>Insecta</taxon>
        <taxon>Pterygota</taxon>
        <taxon>Neoptera</taxon>
        <taxon>Polyneoptera</taxon>
        <taxon>Phasmatodea</taxon>
        <taxon>Verophasmatodea</taxon>
        <taxon>Anareolatae</taxon>
        <taxon>Phasmatidae</taxon>
        <taxon>Eurycanthinae</taxon>
        <taxon>Dryococelus</taxon>
    </lineage>
</organism>
<feature type="region of interest" description="Disordered" evidence="1">
    <location>
        <begin position="119"/>
        <end position="155"/>
    </location>
</feature>
<proteinExistence type="predicted"/>
<gene>
    <name evidence="2" type="ORF">PR048_021839</name>
</gene>
<feature type="compositionally biased region" description="Basic and acidic residues" evidence="1">
    <location>
        <begin position="140"/>
        <end position="155"/>
    </location>
</feature>
<sequence>MTSNAPTASRRYAEKFPARHLPVARAFTSVHRRWDDDMLQLLEDAPLNLREDIWYTLVHVPQYMDAIKCTVDSEVFRDGKKVVQTNRNCERIGHDLQTVAIEDFTWKPMRVIEVNMERSRNEGAGETGDLLENPPTNGIVRHDSHLRKSCDPTGD</sequence>
<protein>
    <submittedName>
        <fullName evidence="2">Uncharacterized protein</fullName>
    </submittedName>
</protein>
<keyword evidence="3" id="KW-1185">Reference proteome</keyword>
<name>A0ABQ9GZE1_9NEOP</name>